<keyword evidence="2" id="KW-1185">Reference proteome</keyword>
<organism evidence="1 2">
    <name type="scientific">Legionella maceachernii</name>
    <dbReference type="NCBI Taxonomy" id="466"/>
    <lineage>
        <taxon>Bacteria</taxon>
        <taxon>Pseudomonadati</taxon>
        <taxon>Pseudomonadota</taxon>
        <taxon>Gammaproteobacteria</taxon>
        <taxon>Legionellales</taxon>
        <taxon>Legionellaceae</taxon>
        <taxon>Legionella</taxon>
    </lineage>
</organism>
<dbReference type="PATRIC" id="fig|466.6.peg.2095"/>
<reference evidence="1 2" key="1">
    <citation type="submission" date="2015-11" db="EMBL/GenBank/DDBJ databases">
        <title>Genomic analysis of 38 Legionella species identifies large and diverse effector repertoires.</title>
        <authorList>
            <person name="Burstein D."/>
            <person name="Amaro F."/>
            <person name="Zusman T."/>
            <person name="Lifshitz Z."/>
            <person name="Cohen O."/>
            <person name="Gilbert J.A."/>
            <person name="Pupko T."/>
            <person name="Shuman H.A."/>
            <person name="Segal G."/>
        </authorList>
    </citation>
    <scope>NUCLEOTIDE SEQUENCE [LARGE SCALE GENOMIC DNA]</scope>
    <source>
        <strain evidence="1 2">PX-1-G2-E2</strain>
    </source>
</reference>
<dbReference type="AlphaFoldDB" id="A0A0W0W078"/>
<accession>A0A0W0W078</accession>
<name>A0A0W0W078_9GAMM</name>
<proteinExistence type="predicted"/>
<comment type="caution">
    <text evidence="1">The sequence shown here is derived from an EMBL/GenBank/DDBJ whole genome shotgun (WGS) entry which is preliminary data.</text>
</comment>
<gene>
    <name evidence="1" type="ORF">Lmac_1982</name>
</gene>
<sequence length="442" mass="48811">MPVNRKVPLRLFHNGEEIINAVILATHSKEGTGPSTKHFVVINGVKTEVMTIEQRSKNRLFHQGKEITDATILATHRKEGKGPGSKHFVVINGIKTEVITAAQRTQNRLFYQDREITDAAILATHSKESKGSSSKHFVVINGVKTEVITAAQRTQNRLFHQGKEITDAAILATYSKEGKGNNTKHFVVINGVKTEVMNANQRTKNRLFHQGKEITDAAILATHSKEGKANSTKHFVVINGIKTEVFNRNQLKRRQPALQQPEEEERGVKRACLQTIGEENALTEYYNHLAELESFSTNQSTDNLQQAGEIQLMQEVPQSNGSVNSACVKTTGQRSTLAYSYDRILAELEGGFSSTQSTDALPEARQTRLMQDVAQANSLGCSGYTLFQPPNQHANPMGLPAGESRLLQQGDLLSRQLVAAYDVLEQVLFGDSESDNDASFTC</sequence>
<evidence type="ECO:0000313" key="2">
    <source>
        <dbReference type="Proteomes" id="UP000054908"/>
    </source>
</evidence>
<dbReference type="EMBL" id="LNYL01000044">
    <property type="protein sequence ID" value="KTD25618.1"/>
    <property type="molecule type" value="Genomic_DNA"/>
</dbReference>
<dbReference type="Proteomes" id="UP000054908">
    <property type="component" value="Unassembled WGS sequence"/>
</dbReference>
<evidence type="ECO:0000313" key="1">
    <source>
        <dbReference type="EMBL" id="KTD25618.1"/>
    </source>
</evidence>
<protein>
    <submittedName>
        <fullName evidence="1">Uncharacterized protein</fullName>
    </submittedName>
</protein>
<dbReference type="RefSeq" id="WP_058452724.1">
    <property type="nucleotide sequence ID" value="NZ_CAAAIB010000002.1"/>
</dbReference>